<sequence>MPDTALTASYHTALNELTRLEQSQTGLQPGQLRAVLDTTLEQQGLSGRTLEADQLEVLLFPELDSRLENAIDTGVLSAEDRRAALRHISELLAAQQLEAMMPGGAAQQNASALDDLAEDDWEFGEDDFELDDPEYVSAPSLRRYDLSQSADQDRLITELGRVSGVQSVMVCRQNGEVVQSRSLNDLTKLGSVVAATVMLLRGRSLRLMSAQVGGTVVCVRPMGEHAVAVLADPGVNIGRLLSELGQLQEAV</sequence>
<organism evidence="2 3">
    <name type="scientific">Deinococcus radiophilus</name>
    <dbReference type="NCBI Taxonomy" id="32062"/>
    <lineage>
        <taxon>Bacteria</taxon>
        <taxon>Thermotogati</taxon>
        <taxon>Deinococcota</taxon>
        <taxon>Deinococci</taxon>
        <taxon>Deinococcales</taxon>
        <taxon>Deinococcaceae</taxon>
        <taxon>Deinococcus</taxon>
    </lineage>
</organism>
<evidence type="ECO:0000313" key="3">
    <source>
        <dbReference type="Proteomes" id="UP000277766"/>
    </source>
</evidence>
<proteinExistence type="predicted"/>
<dbReference type="InterPro" id="IPR004942">
    <property type="entry name" value="Roadblock/LAMTOR2_dom"/>
</dbReference>
<gene>
    <name evidence="2" type="ORF">EJ104_02910</name>
</gene>
<reference evidence="2 3" key="1">
    <citation type="submission" date="2018-12" db="EMBL/GenBank/DDBJ databases">
        <title>Deinococcus radiophilus ATCC 27603 genome sequencing and assembly.</title>
        <authorList>
            <person name="Maclea K.S."/>
            <person name="Maynard C.R."/>
        </authorList>
    </citation>
    <scope>NUCLEOTIDE SEQUENCE [LARGE SCALE GENOMIC DNA]</scope>
    <source>
        <strain evidence="2 3">ATCC 27603</strain>
    </source>
</reference>
<accession>A0A431W375</accession>
<dbReference type="RefSeq" id="WP_126351253.1">
    <property type="nucleotide sequence ID" value="NZ_CP086380.1"/>
</dbReference>
<dbReference type="EMBL" id="RXPE01000003">
    <property type="protein sequence ID" value="RTR29909.1"/>
    <property type="molecule type" value="Genomic_DNA"/>
</dbReference>
<dbReference type="SMART" id="SM00960">
    <property type="entry name" value="Robl_LC7"/>
    <property type="match status" value="1"/>
</dbReference>
<dbReference type="Proteomes" id="UP000277766">
    <property type="component" value="Unassembled WGS sequence"/>
</dbReference>
<dbReference type="Gene3D" id="3.30.450.30">
    <property type="entry name" value="Dynein light chain 2a, cytoplasmic"/>
    <property type="match status" value="1"/>
</dbReference>
<dbReference type="SUPFAM" id="SSF103196">
    <property type="entry name" value="Roadblock/LC7 domain"/>
    <property type="match status" value="1"/>
</dbReference>
<comment type="caution">
    <text evidence="2">The sequence shown here is derived from an EMBL/GenBank/DDBJ whole genome shotgun (WGS) entry which is preliminary data.</text>
</comment>
<evidence type="ECO:0000313" key="2">
    <source>
        <dbReference type="EMBL" id="RTR29909.1"/>
    </source>
</evidence>
<feature type="domain" description="Roadblock/LAMTOR2" evidence="1">
    <location>
        <begin position="152"/>
        <end position="231"/>
    </location>
</feature>
<keyword evidence="3" id="KW-1185">Reference proteome</keyword>
<name>A0A431W375_9DEIO</name>
<protein>
    <submittedName>
        <fullName evidence="2">Roadblock/LC7 domain-containing protein</fullName>
    </submittedName>
</protein>
<dbReference type="OrthoDB" id="74211at2"/>
<dbReference type="AlphaFoldDB" id="A0A431W375"/>
<evidence type="ECO:0000259" key="1">
    <source>
        <dbReference type="SMART" id="SM00960"/>
    </source>
</evidence>